<keyword evidence="9" id="KW-1185">Reference proteome</keyword>
<evidence type="ECO:0000256" key="2">
    <source>
        <dbReference type="ARBA" id="ARBA00022448"/>
    </source>
</evidence>
<keyword evidence="5 6" id="KW-0472">Membrane</keyword>
<evidence type="ECO:0000256" key="3">
    <source>
        <dbReference type="ARBA" id="ARBA00022692"/>
    </source>
</evidence>
<dbReference type="PANTHER" id="PTHR23531:SF2">
    <property type="entry name" value="PERMEASE"/>
    <property type="match status" value="1"/>
</dbReference>
<feature type="transmembrane region" description="Helical" evidence="6">
    <location>
        <begin position="337"/>
        <end position="360"/>
    </location>
</feature>
<proteinExistence type="predicted"/>
<protein>
    <submittedName>
        <fullName evidence="8">Putative MFS family arabinose efflux permease</fullName>
    </submittedName>
</protein>
<feature type="transmembrane region" description="Helical" evidence="6">
    <location>
        <begin position="243"/>
        <end position="263"/>
    </location>
</feature>
<feature type="transmembrane region" description="Helical" evidence="6">
    <location>
        <begin position="7"/>
        <end position="30"/>
    </location>
</feature>
<keyword evidence="4 6" id="KW-1133">Transmembrane helix</keyword>
<dbReference type="InterPro" id="IPR052714">
    <property type="entry name" value="MFS_Exporter"/>
</dbReference>
<feature type="domain" description="Major facilitator superfamily (MFS) profile" evidence="7">
    <location>
        <begin position="1"/>
        <end position="390"/>
    </location>
</feature>
<feature type="transmembrane region" description="Helical" evidence="6">
    <location>
        <begin position="302"/>
        <end position="325"/>
    </location>
</feature>
<evidence type="ECO:0000259" key="7">
    <source>
        <dbReference type="PROSITE" id="PS50850"/>
    </source>
</evidence>
<sequence>MIMSGPFLRLYLLTLFYFSANAILNVVIPLKGESLGVSNTRIGIIMGVYLLTTMVCRPWAGYLIARYGPIQVLRIILTLNGLALLLYAFTDMNGYFAARIVQGICTAFFSMALQLSLIDALPDEERSQGISMYSLCSYLPGIIGPLLAIGMWNNGEGSLFAASMIVIACMTGVVGYTVRIRTQPVVDNVNSSSNAGITMLRSMRQLVHNPNMARSSILMLIASVIFGAVTAFMPLYAPRIHGGSAAIYLMIQAAVVVVIRFLFKSKMPSDGKWHSLFIAGILLLQMSAALCIGLAASLGVAVLYAGALLMGSAQALLYPTLTSYLSFVLPRNERSVLIGLFIAIADLGVAIGGIVMGPVADHFSYSYMYLLCAVLSAGVLFIAFDRAVLRSH</sequence>
<dbReference type="SUPFAM" id="SSF103473">
    <property type="entry name" value="MFS general substrate transporter"/>
    <property type="match status" value="1"/>
</dbReference>
<feature type="transmembrane region" description="Helical" evidence="6">
    <location>
        <begin position="217"/>
        <end position="237"/>
    </location>
</feature>
<evidence type="ECO:0000313" key="9">
    <source>
        <dbReference type="Proteomes" id="UP000246635"/>
    </source>
</evidence>
<dbReference type="PANTHER" id="PTHR23531">
    <property type="entry name" value="QUINOLENE RESISTANCE PROTEIN NORA"/>
    <property type="match status" value="1"/>
</dbReference>
<organism evidence="8 9">
    <name type="scientific">Paenibacillus cellulosilyticus</name>
    <dbReference type="NCBI Taxonomy" id="375489"/>
    <lineage>
        <taxon>Bacteria</taxon>
        <taxon>Bacillati</taxon>
        <taxon>Bacillota</taxon>
        <taxon>Bacilli</taxon>
        <taxon>Bacillales</taxon>
        <taxon>Paenibacillaceae</taxon>
        <taxon>Paenibacillus</taxon>
    </lineage>
</organism>
<comment type="caution">
    <text evidence="8">The sequence shown here is derived from an EMBL/GenBank/DDBJ whole genome shotgun (WGS) entry which is preliminary data.</text>
</comment>
<feature type="transmembrane region" description="Helical" evidence="6">
    <location>
        <begin position="96"/>
        <end position="118"/>
    </location>
</feature>
<evidence type="ECO:0000313" key="8">
    <source>
        <dbReference type="EMBL" id="PWV99352.1"/>
    </source>
</evidence>
<dbReference type="InterPro" id="IPR020846">
    <property type="entry name" value="MFS_dom"/>
</dbReference>
<accession>A0A2V2YQF6</accession>
<feature type="transmembrane region" description="Helical" evidence="6">
    <location>
        <begin position="42"/>
        <end position="60"/>
    </location>
</feature>
<feature type="transmembrane region" description="Helical" evidence="6">
    <location>
        <begin position="366"/>
        <end position="384"/>
    </location>
</feature>
<feature type="transmembrane region" description="Helical" evidence="6">
    <location>
        <begin position="130"/>
        <end position="152"/>
    </location>
</feature>
<feature type="transmembrane region" description="Helical" evidence="6">
    <location>
        <begin position="158"/>
        <end position="178"/>
    </location>
</feature>
<dbReference type="AlphaFoldDB" id="A0A2V2YQF6"/>
<dbReference type="InterPro" id="IPR011701">
    <property type="entry name" value="MFS"/>
</dbReference>
<dbReference type="InterPro" id="IPR036259">
    <property type="entry name" value="MFS_trans_sf"/>
</dbReference>
<dbReference type="Pfam" id="PF07690">
    <property type="entry name" value="MFS_1"/>
    <property type="match status" value="1"/>
</dbReference>
<evidence type="ECO:0000256" key="6">
    <source>
        <dbReference type="SAM" id="Phobius"/>
    </source>
</evidence>
<gene>
    <name evidence="8" type="ORF">DFQ01_11568</name>
</gene>
<evidence type="ECO:0000256" key="1">
    <source>
        <dbReference type="ARBA" id="ARBA00004651"/>
    </source>
</evidence>
<dbReference type="PROSITE" id="PS50850">
    <property type="entry name" value="MFS"/>
    <property type="match status" value="1"/>
</dbReference>
<evidence type="ECO:0000256" key="5">
    <source>
        <dbReference type="ARBA" id="ARBA00023136"/>
    </source>
</evidence>
<dbReference type="GO" id="GO:0022857">
    <property type="term" value="F:transmembrane transporter activity"/>
    <property type="evidence" value="ECO:0007669"/>
    <property type="project" value="InterPro"/>
</dbReference>
<feature type="transmembrane region" description="Helical" evidence="6">
    <location>
        <begin position="275"/>
        <end position="296"/>
    </location>
</feature>
<dbReference type="Gene3D" id="1.20.1250.20">
    <property type="entry name" value="MFS general substrate transporter like domains"/>
    <property type="match status" value="1"/>
</dbReference>
<keyword evidence="3 6" id="KW-0812">Transmembrane</keyword>
<keyword evidence="2" id="KW-0813">Transport</keyword>
<name>A0A2V2YQF6_9BACL</name>
<dbReference type="GO" id="GO:0005886">
    <property type="term" value="C:plasma membrane"/>
    <property type="evidence" value="ECO:0007669"/>
    <property type="project" value="UniProtKB-SubCell"/>
</dbReference>
<dbReference type="EMBL" id="QGTQ01000015">
    <property type="protein sequence ID" value="PWV99352.1"/>
    <property type="molecule type" value="Genomic_DNA"/>
</dbReference>
<evidence type="ECO:0000256" key="4">
    <source>
        <dbReference type="ARBA" id="ARBA00022989"/>
    </source>
</evidence>
<feature type="transmembrane region" description="Helical" evidence="6">
    <location>
        <begin position="72"/>
        <end position="90"/>
    </location>
</feature>
<dbReference type="Proteomes" id="UP000246635">
    <property type="component" value="Unassembled WGS sequence"/>
</dbReference>
<comment type="subcellular location">
    <subcellularLocation>
        <location evidence="1">Cell membrane</location>
        <topology evidence="1">Multi-pass membrane protein</topology>
    </subcellularLocation>
</comment>
<reference evidence="8 9" key="1">
    <citation type="submission" date="2018-05" db="EMBL/GenBank/DDBJ databases">
        <title>Genomic Encyclopedia of Type Strains, Phase III (KMG-III): the genomes of soil and plant-associated and newly described type strains.</title>
        <authorList>
            <person name="Whitman W."/>
        </authorList>
    </citation>
    <scope>NUCLEOTIDE SEQUENCE [LARGE SCALE GENOMIC DNA]</scope>
    <source>
        <strain evidence="8 9">CECT 5696</strain>
    </source>
</reference>
<dbReference type="NCBIfam" id="NF047574">
    <property type="entry name" value="opine_export_Sa"/>
    <property type="match status" value="1"/>
</dbReference>